<evidence type="ECO:0000256" key="6">
    <source>
        <dbReference type="ARBA" id="ARBA00022847"/>
    </source>
</evidence>
<evidence type="ECO:0000256" key="1">
    <source>
        <dbReference type="ARBA" id="ARBA00004141"/>
    </source>
</evidence>
<dbReference type="PROSITE" id="PS00217">
    <property type="entry name" value="SUGAR_TRANSPORT_2"/>
    <property type="match status" value="2"/>
</dbReference>
<evidence type="ECO:0000256" key="5">
    <source>
        <dbReference type="ARBA" id="ARBA00022692"/>
    </source>
</evidence>
<feature type="transmembrane region" description="Helical" evidence="9">
    <location>
        <begin position="521"/>
        <end position="541"/>
    </location>
</feature>
<dbReference type="InterPro" id="IPR003663">
    <property type="entry name" value="Sugar/inositol_transpt"/>
</dbReference>
<feature type="transmembrane region" description="Helical" evidence="9">
    <location>
        <begin position="80"/>
        <end position="100"/>
    </location>
</feature>
<feature type="transmembrane region" description="Helical" evidence="9">
    <location>
        <begin position="136"/>
        <end position="157"/>
    </location>
</feature>
<evidence type="ECO:0000256" key="7">
    <source>
        <dbReference type="ARBA" id="ARBA00022989"/>
    </source>
</evidence>
<comment type="caution">
    <text evidence="11">The sequence shown here is derived from an EMBL/GenBank/DDBJ whole genome shotgun (WGS) entry which is preliminary data.</text>
</comment>
<proteinExistence type="inferred from homology"/>
<feature type="transmembrane region" description="Helical" evidence="9">
    <location>
        <begin position="615"/>
        <end position="633"/>
    </location>
</feature>
<dbReference type="STRING" id="3818.A0A444XB50"/>
<feature type="transmembrane region" description="Helical" evidence="9">
    <location>
        <begin position="318"/>
        <end position="339"/>
    </location>
</feature>
<name>A0A444XB50_ARAHY</name>
<dbReference type="Pfam" id="PF00083">
    <property type="entry name" value="Sugar_tr"/>
    <property type="match status" value="2"/>
</dbReference>
<feature type="transmembrane region" description="Helical" evidence="9">
    <location>
        <begin position="821"/>
        <end position="842"/>
    </location>
</feature>
<feature type="transmembrane region" description="Helical" evidence="9">
    <location>
        <begin position="169"/>
        <end position="191"/>
    </location>
</feature>
<dbReference type="EMBL" id="SDMP01000020">
    <property type="protein sequence ID" value="RYQ86882.1"/>
    <property type="molecule type" value="Genomic_DNA"/>
</dbReference>
<feature type="transmembrane region" description="Helical" evidence="9">
    <location>
        <begin position="952"/>
        <end position="973"/>
    </location>
</feature>
<organism evidence="11 12">
    <name type="scientific">Arachis hypogaea</name>
    <name type="common">Peanut</name>
    <dbReference type="NCBI Taxonomy" id="3818"/>
    <lineage>
        <taxon>Eukaryota</taxon>
        <taxon>Viridiplantae</taxon>
        <taxon>Streptophyta</taxon>
        <taxon>Embryophyta</taxon>
        <taxon>Tracheophyta</taxon>
        <taxon>Spermatophyta</taxon>
        <taxon>Magnoliopsida</taxon>
        <taxon>eudicotyledons</taxon>
        <taxon>Gunneridae</taxon>
        <taxon>Pentapetalae</taxon>
        <taxon>rosids</taxon>
        <taxon>fabids</taxon>
        <taxon>Fabales</taxon>
        <taxon>Fabaceae</taxon>
        <taxon>Papilionoideae</taxon>
        <taxon>50 kb inversion clade</taxon>
        <taxon>dalbergioids sensu lato</taxon>
        <taxon>Dalbergieae</taxon>
        <taxon>Pterocarpus clade</taxon>
        <taxon>Arachis</taxon>
    </lineage>
</organism>
<feature type="transmembrane region" description="Helical" evidence="9">
    <location>
        <begin position="386"/>
        <end position="408"/>
    </location>
</feature>
<keyword evidence="7 9" id="KW-1133">Transmembrane helix</keyword>
<dbReference type="GO" id="GO:0015293">
    <property type="term" value="F:symporter activity"/>
    <property type="evidence" value="ECO:0007669"/>
    <property type="project" value="UniProtKB-KW"/>
</dbReference>
<evidence type="ECO:0000256" key="2">
    <source>
        <dbReference type="ARBA" id="ARBA00010992"/>
    </source>
</evidence>
<dbReference type="PROSITE" id="PS00216">
    <property type="entry name" value="SUGAR_TRANSPORT_1"/>
    <property type="match status" value="2"/>
</dbReference>
<dbReference type="InterPro" id="IPR005828">
    <property type="entry name" value="MFS_sugar_transport-like"/>
</dbReference>
<dbReference type="PANTHER" id="PTHR23500:SF469">
    <property type="entry name" value="MAJOR FACILITATOR, SUGAR TRANSPORTER, MAJOR FACILITATOR SUPERFAMILY-RELATED"/>
    <property type="match status" value="1"/>
</dbReference>
<evidence type="ECO:0000259" key="10">
    <source>
        <dbReference type="PROSITE" id="PS50850"/>
    </source>
</evidence>
<dbReference type="SUPFAM" id="SSF103473">
    <property type="entry name" value="MFS general substrate transporter"/>
    <property type="match status" value="2"/>
</dbReference>
<dbReference type="PANTHER" id="PTHR23500">
    <property type="entry name" value="SOLUTE CARRIER FAMILY 2, FACILITATED GLUCOSE TRANSPORTER"/>
    <property type="match status" value="1"/>
</dbReference>
<evidence type="ECO:0000313" key="12">
    <source>
        <dbReference type="Proteomes" id="UP000289738"/>
    </source>
</evidence>
<feature type="transmembrane region" description="Helical" evidence="9">
    <location>
        <begin position="420"/>
        <end position="443"/>
    </location>
</feature>
<feature type="transmembrane region" description="Helical" evidence="9">
    <location>
        <begin position="112"/>
        <end position="130"/>
    </location>
</feature>
<keyword evidence="6" id="KW-0769">Symport</keyword>
<dbReference type="CDD" id="cd17361">
    <property type="entry name" value="MFS_STP"/>
    <property type="match status" value="2"/>
</dbReference>
<dbReference type="FunFam" id="1.20.1250.20:FF:000002">
    <property type="entry name" value="Sugar transport protein 13"/>
    <property type="match status" value="2"/>
</dbReference>
<dbReference type="Gene3D" id="1.20.1250.20">
    <property type="entry name" value="MFS general substrate transporter like domains"/>
    <property type="match status" value="2"/>
</dbReference>
<comment type="subcellular location">
    <subcellularLocation>
        <location evidence="1">Membrane</location>
        <topology evidence="1">Multi-pass membrane protein</topology>
    </subcellularLocation>
</comment>
<comment type="similarity">
    <text evidence="2">Belongs to the major facilitator superfamily. Sugar transporter (TC 2.A.1.1) family.</text>
</comment>
<feature type="transmembrane region" description="Helical" evidence="9">
    <location>
        <begin position="786"/>
        <end position="815"/>
    </location>
</feature>
<keyword evidence="12" id="KW-1185">Reference proteome</keyword>
<feature type="transmembrane region" description="Helical" evidence="9">
    <location>
        <begin position="700"/>
        <end position="722"/>
    </location>
</feature>
<feature type="transmembrane region" description="Helical" evidence="9">
    <location>
        <begin position="449"/>
        <end position="470"/>
    </location>
</feature>
<evidence type="ECO:0000256" key="9">
    <source>
        <dbReference type="SAM" id="Phobius"/>
    </source>
</evidence>
<feature type="transmembrane region" description="Helical" evidence="9">
    <location>
        <begin position="583"/>
        <end position="603"/>
    </location>
</feature>
<dbReference type="InterPro" id="IPR045262">
    <property type="entry name" value="STP/PLT_plant"/>
</dbReference>
<dbReference type="GO" id="GO:0016020">
    <property type="term" value="C:membrane"/>
    <property type="evidence" value="ECO:0007669"/>
    <property type="project" value="UniProtKB-SubCell"/>
</dbReference>
<dbReference type="AlphaFoldDB" id="A0A444XB50"/>
<feature type="transmembrane region" description="Helical" evidence="9">
    <location>
        <begin position="346"/>
        <end position="366"/>
    </location>
</feature>
<evidence type="ECO:0000313" key="11">
    <source>
        <dbReference type="EMBL" id="RYQ86882.1"/>
    </source>
</evidence>
<dbReference type="NCBIfam" id="TIGR00879">
    <property type="entry name" value="SP"/>
    <property type="match status" value="2"/>
</dbReference>
<dbReference type="InterPro" id="IPR020846">
    <property type="entry name" value="MFS_dom"/>
</dbReference>
<dbReference type="InterPro" id="IPR036259">
    <property type="entry name" value="MFS_trans_sf"/>
</dbReference>
<protein>
    <recommendedName>
        <fullName evidence="10">Major facilitator superfamily (MFS) profile domain-containing protein</fullName>
    </recommendedName>
</protein>
<feature type="transmembrane region" description="Helical" evidence="9">
    <location>
        <begin position="889"/>
        <end position="911"/>
    </location>
</feature>
<feature type="transmembrane region" description="Helical" evidence="9">
    <location>
        <begin position="672"/>
        <end position="694"/>
    </location>
</feature>
<dbReference type="Proteomes" id="UP000289738">
    <property type="component" value="Chromosome B10"/>
</dbReference>
<dbReference type="GO" id="GO:0015145">
    <property type="term" value="F:monosaccharide transmembrane transporter activity"/>
    <property type="evidence" value="ECO:0007669"/>
    <property type="project" value="InterPro"/>
</dbReference>
<keyword evidence="4" id="KW-0762">Sugar transport</keyword>
<keyword evidence="3" id="KW-0813">Transport</keyword>
<evidence type="ECO:0000256" key="3">
    <source>
        <dbReference type="ARBA" id="ARBA00022448"/>
    </source>
</evidence>
<sequence>MAGGAHIETGGRHYEGEVTAFVLITCFVAAMGGLLFGYDLGITGGVTSMEPFLVKFFPTVYKQMLDDSSTNQYCKFDNQLLTLFTSSLYLAALIASFFAATTTRLFGRKPSMFLGGLFFLIGALLNGFAINVEMLIIGRIFLGFGVGYCNQSVPIYLSEMAPAKIRGALNIGFQMMITLGILGSNLINYATSRHKNGWRVSLGVGAVPAILLCVGSLCLEETPNSLIERGQHVKAKTMLQKIRGTNNVDEEYQDLVDASEAASKVENPWKNITRRRYRPQLTFCSFIPFFQQLTGINVIMFYAPVLFTILGFGSDASLMSAVITGGVNVLATLVSVFCVDKFGRRILFLEGGIQMLVCQIVVGIMIGMKFGLNGQGSFNKGEADILLVFICLYVAAFAWSWGPLGWLVPSEICSLEIRAAGQAINVAVNMFFTFGIAQVFLSLLCHLKFGLFFFFAAWVLVMTIFIAFLLPETKNVPVEEMNYVWKSHWFWNKYIPDDAVPPAYNRGAHIETGGRHYEGEVTAFVLITCFVAAMGGLLFGYDLGITGGVTSMEPFLVKFFPTVYKQMLDDSSTNQYCKFDNQLLTLFTSSLYLAALIASFFAATTSRMFGRKPSMFLGGLFFLIGALLNGLAVNVEMLIIGRIFLGFGVGYCNQSVPIYLSEMAPAKIRGALNIGFQMMITLGILGANLINYATSRHKNGWRVSLGLGAVPAILLCVGSLCLEETPNSLIERGQHVKAKTMLQKVRGTNNVDEEYQDLVDASEAASKVENPWKNITQRKYRPQLTFCSLIPFFQQLTGINVIMFYAPVLFTILGFGNDASLMSAVITGGVNVLATFVSVFCVDKFGRRILFLEGGIQMLVCQIVVGVMIGLKFGLNGQGSFNKGEADILLVFICLYVAAFAWSWGPLGWLVPSEICSLEIRAAGQAINVAVNMFFTFGIGQIFLSLLCHLKFGLFFFFGAWVLVMTIFIAFLLPETKNVPVEEMNYVWKSHWFWNKYIPDDSVPPAYNSSKAAP</sequence>
<feature type="transmembrane region" description="Helical" evidence="9">
    <location>
        <begin position="639"/>
        <end position="660"/>
    </location>
</feature>
<feature type="transmembrane region" description="Helical" evidence="9">
    <location>
        <begin position="923"/>
        <end position="946"/>
    </location>
</feature>
<keyword evidence="5 9" id="KW-0812">Transmembrane</keyword>
<dbReference type="InterPro" id="IPR005829">
    <property type="entry name" value="Sugar_transporter_CS"/>
</dbReference>
<dbReference type="PROSITE" id="PS50850">
    <property type="entry name" value="MFS"/>
    <property type="match status" value="2"/>
</dbReference>
<feature type="transmembrane region" description="Helical" evidence="9">
    <location>
        <begin position="283"/>
        <end position="312"/>
    </location>
</feature>
<evidence type="ECO:0000256" key="8">
    <source>
        <dbReference type="ARBA" id="ARBA00023136"/>
    </source>
</evidence>
<reference evidence="11 12" key="1">
    <citation type="submission" date="2019-01" db="EMBL/GenBank/DDBJ databases">
        <title>Sequencing of cultivated peanut Arachis hypogaea provides insights into genome evolution and oil improvement.</title>
        <authorList>
            <person name="Chen X."/>
        </authorList>
    </citation>
    <scope>NUCLEOTIDE SEQUENCE [LARGE SCALE GENOMIC DNA]</scope>
    <source>
        <strain evidence="12">cv. Fuhuasheng</strain>
        <tissue evidence="11">Leaves</tissue>
    </source>
</reference>
<feature type="transmembrane region" description="Helical" evidence="9">
    <location>
        <begin position="849"/>
        <end position="869"/>
    </location>
</feature>
<dbReference type="PRINTS" id="PR00171">
    <property type="entry name" value="SUGRTRNSPORT"/>
</dbReference>
<evidence type="ECO:0000256" key="4">
    <source>
        <dbReference type="ARBA" id="ARBA00022597"/>
    </source>
</evidence>
<accession>A0A444XB50</accession>
<keyword evidence="8 9" id="KW-0472">Membrane</keyword>
<gene>
    <name evidence="11" type="ORF">Ahy_B10g106493</name>
</gene>
<feature type="domain" description="Major facilitator superfamily (MFS) profile" evidence="10">
    <location>
        <begin position="528"/>
        <end position="977"/>
    </location>
</feature>
<feature type="transmembrane region" description="Helical" evidence="9">
    <location>
        <begin position="20"/>
        <end position="38"/>
    </location>
</feature>
<feature type="domain" description="Major facilitator superfamily (MFS) profile" evidence="10">
    <location>
        <begin position="25"/>
        <end position="474"/>
    </location>
</feature>
<dbReference type="InterPro" id="IPR044778">
    <property type="entry name" value="MFS_STP/MST-like_plant"/>
</dbReference>